<name>A0A7S9L0C8_9SPHI</name>
<reference evidence="2 3" key="1">
    <citation type="submission" date="2020-11" db="EMBL/GenBank/DDBJ databases">
        <title>Pedobacter endophytica, an endophytic bacteria isolated form Carex pumila.</title>
        <authorList>
            <person name="Peng Y."/>
            <person name="Jiang L."/>
            <person name="Lee J."/>
        </authorList>
    </citation>
    <scope>NUCLEOTIDE SEQUENCE [LARGE SCALE GENOMIC DNA]</scope>
    <source>
        <strain evidence="2 3">JBR3-12</strain>
    </source>
</reference>
<keyword evidence="1" id="KW-0732">Signal</keyword>
<protein>
    <submittedName>
        <fullName evidence="2">DUF481 domain-containing protein</fullName>
    </submittedName>
</protein>
<feature type="chain" id="PRO_5033026422" evidence="1">
    <location>
        <begin position="17"/>
        <end position="238"/>
    </location>
</feature>
<evidence type="ECO:0000313" key="3">
    <source>
        <dbReference type="Proteomes" id="UP000594759"/>
    </source>
</evidence>
<evidence type="ECO:0000256" key="1">
    <source>
        <dbReference type="SAM" id="SignalP"/>
    </source>
</evidence>
<dbReference type="KEGG" id="pex:IZT61_02585"/>
<dbReference type="EMBL" id="CP064939">
    <property type="protein sequence ID" value="QPH40187.1"/>
    <property type="molecule type" value="Genomic_DNA"/>
</dbReference>
<sequence length="238" mass="27584">MRILLIFVFVISQVNAFSQYNDTTNYHLLVTSGGSINRANNERAYLLNNALNFGLKKKSIVLNSSSAWLYGKQNNILSNNDFSTTLNFNLYKTFPHFYYWGLANYNTSYSLKLKNQLLAGVGLAYSVVDREHIYVNISDGVLFDQSSLIVGESYHTYRNSLRLQYHFDVREWLTLDGNHFLQNSFSRKGDHIIRSNTSLNLKLRKWLSFTTTLTYNRLNITNSENLNLTYGLSLDKYF</sequence>
<gene>
    <name evidence="2" type="ORF">IZT61_02585</name>
</gene>
<proteinExistence type="predicted"/>
<dbReference type="InterPro" id="IPR007433">
    <property type="entry name" value="DUF481"/>
</dbReference>
<dbReference type="RefSeq" id="WP_196099643.1">
    <property type="nucleotide sequence ID" value="NZ_CP064939.1"/>
</dbReference>
<accession>A0A7S9L0C8</accession>
<dbReference type="Pfam" id="PF04338">
    <property type="entry name" value="DUF481"/>
    <property type="match status" value="1"/>
</dbReference>
<keyword evidence="3" id="KW-1185">Reference proteome</keyword>
<evidence type="ECO:0000313" key="2">
    <source>
        <dbReference type="EMBL" id="QPH40187.1"/>
    </source>
</evidence>
<dbReference type="Proteomes" id="UP000594759">
    <property type="component" value="Chromosome"/>
</dbReference>
<organism evidence="2 3">
    <name type="scientific">Pedobacter endophyticus</name>
    <dbReference type="NCBI Taxonomy" id="2789740"/>
    <lineage>
        <taxon>Bacteria</taxon>
        <taxon>Pseudomonadati</taxon>
        <taxon>Bacteroidota</taxon>
        <taxon>Sphingobacteriia</taxon>
        <taxon>Sphingobacteriales</taxon>
        <taxon>Sphingobacteriaceae</taxon>
        <taxon>Pedobacter</taxon>
    </lineage>
</organism>
<feature type="signal peptide" evidence="1">
    <location>
        <begin position="1"/>
        <end position="16"/>
    </location>
</feature>
<dbReference type="AlphaFoldDB" id="A0A7S9L0C8"/>